<evidence type="ECO:0000313" key="2">
    <source>
        <dbReference type="Proteomes" id="UP000325313"/>
    </source>
</evidence>
<accession>A0A5B0S9R9</accession>
<dbReference type="Gene3D" id="3.80.10.10">
    <property type="entry name" value="Ribonuclease Inhibitor"/>
    <property type="match status" value="1"/>
</dbReference>
<proteinExistence type="predicted"/>
<sequence>MRLLTSSMKKPSLYQLPTEIKKLIVECVALLTEKRRYTVLPQFLKLAFVDHTFYELCSQLNWNELDLMYLGIPHLEELIQNVLPRQAKHVRSIMIGFHPGDEYDLNFKRSTNSIAIDGSDQYPEGQLREILKICPNLTKLTVHLDSNSLDEFGNFIIDPSNQMSKLLSPISHLSNLTYIKLNNNTYSDLKEESLVKLIQRMVHLVHICIHRGVAASFPRCDFCECSESIQPTLSPLAVHLATLPSLKVIDFDRVNCFDSGWSKIKWKGALEEIILFNCHRISLHSVHAFCELFENSLVNLSLYCAPISLDDIDGWHILPDSDLKYTFRLPKLKRLSVFNLYPPEFLHLFRQCCNITSISLKLTIWESIAYLPADIKDLMDHDEPIWIHLKSLLIYQKGKFSPDEVDYLIAHGAKAGVKVECGPLSKVGNRFIEECVRDDNFRSQ</sequence>
<evidence type="ECO:0008006" key="3">
    <source>
        <dbReference type="Google" id="ProtNLM"/>
    </source>
</evidence>
<dbReference type="Proteomes" id="UP000325313">
    <property type="component" value="Unassembled WGS sequence"/>
</dbReference>
<gene>
    <name evidence="1" type="ORF">PGTUg99_013026</name>
</gene>
<organism evidence="1 2">
    <name type="scientific">Puccinia graminis f. sp. tritici</name>
    <dbReference type="NCBI Taxonomy" id="56615"/>
    <lineage>
        <taxon>Eukaryota</taxon>
        <taxon>Fungi</taxon>
        <taxon>Dikarya</taxon>
        <taxon>Basidiomycota</taxon>
        <taxon>Pucciniomycotina</taxon>
        <taxon>Pucciniomycetes</taxon>
        <taxon>Pucciniales</taxon>
        <taxon>Pucciniaceae</taxon>
        <taxon>Puccinia</taxon>
    </lineage>
</organism>
<dbReference type="EMBL" id="VDEP01000043">
    <property type="protein sequence ID" value="KAA1134951.1"/>
    <property type="molecule type" value="Genomic_DNA"/>
</dbReference>
<reference evidence="1 2" key="1">
    <citation type="submission" date="2019-05" db="EMBL/GenBank/DDBJ databases">
        <title>Emergence of the Ug99 lineage of the wheat stem rust pathogen through somatic hybridization.</title>
        <authorList>
            <person name="Li F."/>
            <person name="Upadhyaya N.M."/>
            <person name="Sperschneider J."/>
            <person name="Matny O."/>
            <person name="Nguyen-Phuc H."/>
            <person name="Mago R."/>
            <person name="Raley C."/>
            <person name="Miller M.E."/>
            <person name="Silverstein K.A.T."/>
            <person name="Henningsen E."/>
            <person name="Hirsch C.D."/>
            <person name="Visser B."/>
            <person name="Pretorius Z.A."/>
            <person name="Steffenson B.J."/>
            <person name="Schwessinger B."/>
            <person name="Dodds P.N."/>
            <person name="Figueroa M."/>
        </authorList>
    </citation>
    <scope>NUCLEOTIDE SEQUENCE [LARGE SCALE GENOMIC DNA]</scope>
    <source>
        <strain evidence="1 2">Ug99</strain>
    </source>
</reference>
<dbReference type="AlphaFoldDB" id="A0A5B0S9R9"/>
<name>A0A5B0S9R9_PUCGR</name>
<comment type="caution">
    <text evidence="1">The sequence shown here is derived from an EMBL/GenBank/DDBJ whole genome shotgun (WGS) entry which is preliminary data.</text>
</comment>
<dbReference type="InterPro" id="IPR032675">
    <property type="entry name" value="LRR_dom_sf"/>
</dbReference>
<dbReference type="SUPFAM" id="SSF52047">
    <property type="entry name" value="RNI-like"/>
    <property type="match status" value="1"/>
</dbReference>
<evidence type="ECO:0000313" key="1">
    <source>
        <dbReference type="EMBL" id="KAA1134951.1"/>
    </source>
</evidence>
<protein>
    <recommendedName>
        <fullName evidence="3">F-box domain-containing protein</fullName>
    </recommendedName>
</protein>